<evidence type="ECO:0000313" key="3">
    <source>
        <dbReference type="EMBL" id="BBH25792.1"/>
    </source>
</evidence>
<keyword evidence="1" id="KW-0233">DNA recombination</keyword>
<evidence type="ECO:0000256" key="1">
    <source>
        <dbReference type="ARBA" id="ARBA00023172"/>
    </source>
</evidence>
<evidence type="ECO:0000313" key="6">
    <source>
        <dbReference type="Proteomes" id="UP000268059"/>
    </source>
</evidence>
<dbReference type="AlphaFoldDB" id="A0A3G9JTT5"/>
<dbReference type="PROSITE" id="PS51898">
    <property type="entry name" value="TYR_RECOMBINASE"/>
    <property type="match status" value="1"/>
</dbReference>
<dbReference type="GO" id="GO:0003677">
    <property type="term" value="F:DNA binding"/>
    <property type="evidence" value="ECO:0007669"/>
    <property type="project" value="InterPro"/>
</dbReference>
<evidence type="ECO:0000313" key="4">
    <source>
        <dbReference type="EMBL" id="BBH26324.1"/>
    </source>
</evidence>
<reference evidence="4 6" key="1">
    <citation type="submission" date="2018-11" db="EMBL/GenBank/DDBJ databases">
        <title>Novel Erysipelotrichaceae bacterium isolated from small intestine of a swine.</title>
        <authorList>
            <person name="Kim J.S."/>
            <person name="Choe H."/>
            <person name="Lee Y.R."/>
            <person name="Kim K.M."/>
            <person name="Park D.S."/>
        </authorList>
    </citation>
    <scope>NUCLEOTIDE SEQUENCE [LARGE SCALE GENOMIC DNA]</scope>
    <source>
        <strain evidence="4 6">SG0102</strain>
    </source>
</reference>
<dbReference type="PANTHER" id="PTHR30349">
    <property type="entry name" value="PHAGE INTEGRASE-RELATED"/>
    <property type="match status" value="1"/>
</dbReference>
<dbReference type="EMBL" id="AP019309">
    <property type="protein sequence ID" value="BBH27313.1"/>
    <property type="molecule type" value="Genomic_DNA"/>
</dbReference>
<dbReference type="EMBL" id="AP019309">
    <property type="protein sequence ID" value="BBH25792.1"/>
    <property type="molecule type" value="Genomic_DNA"/>
</dbReference>
<dbReference type="PANTHER" id="PTHR30349:SF64">
    <property type="entry name" value="PROPHAGE INTEGRASE INTD-RELATED"/>
    <property type="match status" value="1"/>
</dbReference>
<dbReference type="InterPro" id="IPR002104">
    <property type="entry name" value="Integrase_catalytic"/>
</dbReference>
<dbReference type="Gene3D" id="1.10.443.10">
    <property type="entry name" value="Intergrase catalytic core"/>
    <property type="match status" value="1"/>
</dbReference>
<sequence>MSITIENFHGVFREVFVGYVEYKRSLGFAFDYTIIAGLLKLNNYLETYDLNAPILTREMAKGYIHQNEGKAPSTIHNCESRIRQVGLYMKNMGYENVYVYPEKHIKNTTDFVPYIFSKQEMQSIFKAIDILASENMMYHFYQTELRLLYATAMRVGETLDLKVKDVDFTSNVIKVNNAKNNVTRLIPFNESLRKWLLKGGNIDGDPDDYFFPAPRAGKTGKRKRSQQVCILFQRTILPKAGINIWNGKYKIRIHDIRHSSACAMLSHMIELGWDPYCALPYLSTMLGHKGIESTEKYLRLTKEHYDEIVNAGHYIYEKGLGNDNEEKDI</sequence>
<feature type="domain" description="Tyr recombinase" evidence="2">
    <location>
        <begin position="111"/>
        <end position="310"/>
    </location>
</feature>
<name>A0A3G9JTT5_9FIRM</name>
<dbReference type="InParanoid" id="A0A3G9JTT5"/>
<keyword evidence="6" id="KW-1185">Reference proteome</keyword>
<dbReference type="Pfam" id="PF00589">
    <property type="entry name" value="Phage_integrase"/>
    <property type="match status" value="1"/>
</dbReference>
<dbReference type="GO" id="GO:0015074">
    <property type="term" value="P:DNA integration"/>
    <property type="evidence" value="ECO:0007669"/>
    <property type="project" value="InterPro"/>
</dbReference>
<gene>
    <name evidence="3" type="ORF">SG0102_07260</name>
    <name evidence="4" type="ORF">SG0102_12580</name>
    <name evidence="5" type="ORF">SG0102_22470</name>
</gene>
<proteinExistence type="predicted"/>
<dbReference type="KEGG" id="ebm:SG0102_12580"/>
<dbReference type="EMBL" id="AP019309">
    <property type="protein sequence ID" value="BBH26324.1"/>
    <property type="molecule type" value="Genomic_DNA"/>
</dbReference>
<dbReference type="Proteomes" id="UP000268059">
    <property type="component" value="Chromosome"/>
</dbReference>
<dbReference type="SUPFAM" id="SSF56349">
    <property type="entry name" value="DNA breaking-rejoining enzymes"/>
    <property type="match status" value="1"/>
</dbReference>
<evidence type="ECO:0000313" key="5">
    <source>
        <dbReference type="EMBL" id="BBH27313.1"/>
    </source>
</evidence>
<dbReference type="InterPro" id="IPR013762">
    <property type="entry name" value="Integrase-like_cat_sf"/>
</dbReference>
<dbReference type="InterPro" id="IPR050090">
    <property type="entry name" value="Tyrosine_recombinase_XerCD"/>
</dbReference>
<dbReference type="InterPro" id="IPR011010">
    <property type="entry name" value="DNA_brk_join_enz"/>
</dbReference>
<dbReference type="KEGG" id="ebm:SG0102_07260"/>
<dbReference type="OrthoDB" id="9766545at2"/>
<protein>
    <recommendedName>
        <fullName evidence="2">Tyr recombinase domain-containing protein</fullName>
    </recommendedName>
</protein>
<organism evidence="4 6">
    <name type="scientific">Intestinibaculum porci</name>
    <dbReference type="NCBI Taxonomy" id="2487118"/>
    <lineage>
        <taxon>Bacteria</taxon>
        <taxon>Bacillati</taxon>
        <taxon>Bacillota</taxon>
        <taxon>Erysipelotrichia</taxon>
        <taxon>Erysipelotrichales</taxon>
        <taxon>Erysipelotrichaceae</taxon>
        <taxon>Intestinibaculum</taxon>
    </lineage>
</organism>
<dbReference type="GO" id="GO:0006310">
    <property type="term" value="P:DNA recombination"/>
    <property type="evidence" value="ECO:0007669"/>
    <property type="project" value="UniProtKB-KW"/>
</dbReference>
<accession>A0A3G9JTT5</accession>
<dbReference type="KEGG" id="ebm:SG0102_22470"/>
<evidence type="ECO:0000259" key="2">
    <source>
        <dbReference type="PROSITE" id="PS51898"/>
    </source>
</evidence>
<dbReference type="RefSeq" id="WP_157982964.1">
    <property type="nucleotide sequence ID" value="NZ_AP019309.1"/>
</dbReference>